<proteinExistence type="predicted"/>
<dbReference type="Proteomes" id="UP000187181">
    <property type="component" value="Unassembled WGS sequence"/>
</dbReference>
<reference evidence="2" key="1">
    <citation type="submission" date="2017-01" db="EMBL/GenBank/DDBJ databases">
        <authorList>
            <person name="Varghese N."/>
            <person name="Submissions S."/>
        </authorList>
    </citation>
    <scope>NUCLEOTIDE SEQUENCE [LARGE SCALE GENOMIC DNA]</scope>
    <source>
        <strain evidence="2">LP100</strain>
    </source>
</reference>
<dbReference type="AlphaFoldDB" id="A0A1R3WSR6"/>
<accession>A0A1R3WSR6</accession>
<name>A0A1R3WSR6_9BACT</name>
<protein>
    <submittedName>
        <fullName evidence="1">Uncharacterized protein</fullName>
    </submittedName>
</protein>
<gene>
    <name evidence="1" type="ORF">SAMN05444128_0884</name>
</gene>
<dbReference type="EMBL" id="FTPP01000001">
    <property type="protein sequence ID" value="SIT80624.1"/>
    <property type="molecule type" value="Genomic_DNA"/>
</dbReference>
<organism evidence="1 2">
    <name type="scientific">Pontibacter indicus</name>
    <dbReference type="NCBI Taxonomy" id="1317125"/>
    <lineage>
        <taxon>Bacteria</taxon>
        <taxon>Pseudomonadati</taxon>
        <taxon>Bacteroidota</taxon>
        <taxon>Cytophagia</taxon>
        <taxon>Cytophagales</taxon>
        <taxon>Hymenobacteraceae</taxon>
        <taxon>Pontibacter</taxon>
    </lineage>
</organism>
<evidence type="ECO:0000313" key="1">
    <source>
        <dbReference type="EMBL" id="SIT80624.1"/>
    </source>
</evidence>
<dbReference type="STRING" id="1317125.SAMN05444128_0884"/>
<sequence length="87" mass="9825">MALGPKLLEKLDKLYAPDSKLDQHYNGKDLTFITNENGEPVTLFIGKRLEDGAISGERYVRKIVRDNKTGKVLRSHWDLKGKVTRGA</sequence>
<keyword evidence="2" id="KW-1185">Reference proteome</keyword>
<dbReference type="RefSeq" id="WP_076666253.1">
    <property type="nucleotide sequence ID" value="NZ_FTPP01000001.1"/>
</dbReference>
<dbReference type="OrthoDB" id="770510at2"/>
<evidence type="ECO:0000313" key="2">
    <source>
        <dbReference type="Proteomes" id="UP000187181"/>
    </source>
</evidence>